<feature type="compositionally biased region" description="Polar residues" evidence="3">
    <location>
        <begin position="574"/>
        <end position="587"/>
    </location>
</feature>
<keyword evidence="2" id="KW-0238">DNA-binding</keyword>
<dbReference type="GO" id="GO:0000978">
    <property type="term" value="F:RNA polymerase II cis-regulatory region sequence-specific DNA binding"/>
    <property type="evidence" value="ECO:0007669"/>
    <property type="project" value="TreeGrafter"/>
</dbReference>
<evidence type="ECO:0000313" key="6">
    <source>
        <dbReference type="EMBL" id="TFJ86309.1"/>
    </source>
</evidence>
<evidence type="ECO:0000259" key="5">
    <source>
        <dbReference type="PROSITE" id="PS51294"/>
    </source>
</evidence>
<dbReference type="PROSITE" id="PS51294">
    <property type="entry name" value="HTH_MYB"/>
    <property type="match status" value="2"/>
</dbReference>
<protein>
    <submittedName>
        <fullName evidence="6">Uncharacterized protein</fullName>
    </submittedName>
</protein>
<feature type="region of interest" description="Disordered" evidence="3">
    <location>
        <begin position="514"/>
        <end position="587"/>
    </location>
</feature>
<dbReference type="PROSITE" id="PS50090">
    <property type="entry name" value="MYB_LIKE"/>
    <property type="match status" value="2"/>
</dbReference>
<feature type="domain" description="Myb-like" evidence="4">
    <location>
        <begin position="95"/>
        <end position="145"/>
    </location>
</feature>
<comment type="caution">
    <text evidence="6">The sequence shown here is derived from an EMBL/GenBank/DDBJ whole genome shotgun (WGS) entry which is preliminary data.</text>
</comment>
<sequence>MSPTRTALPAGGISVQGIKTTQQTPTHHQDSFEDDISSKLNRRGWSSEEDACILKLVRAHGTKNWTVIAQGLAEKLGGPGRSGKQCRTRWLNHLNPDIKKAPWTAQEEAIVQDAQQRLGNRWAIIAKLLPGRTDNSIKNYYYSTMRKNMRRLAKSHGKDAPVAKACGPAGATGLGPPAGVRESSTRPGKKGASSSVATAAGAYDTPASSQVQDKCLHENGQSKSTKRVRTGVGEKGKRGAQSTKNKAEVVTDDAAQFFMAAGFSPYGQNMGFGAGLPAGAPAGAGMGGYYAAESPVGPPSSSTAGQSLHMHRLAEMLNGDNATGDLALASPMSSNRAGLLGPVDDNSFFAEQLQRQMSSNHQPQQENQLQLYLQQQLDEQWQQHFQQKLEQQLQLQEEQGQRYQQRRQQAEQTEAQYHRDIPPPFSGGADQGFLPFVPVPVGCGGRADKDMQNARQSPDMPPPFQATRSPRPLRGQSGGDDGFGPASPGGGAGSHSDLAKKISMLMAAGSASLLGPDSQLSSSAQQAHEDKSRAHPAPSPVTAMMNIDFASGPPHPGLHSSCASQSHKKKRRSLSPSGFPTAGPSLSSGASHLGLQVDAGVTATASSGRFNTDDLSPYCHYRPSSSLAANSSYLESFLEGSLTPQYHQSTRDPVHNPAPFLAPLPPHPSQDDPSQGESCLQQFSSLSRFPPHRPLKGAESGGFMGWAKGEGAGSEAPRD</sequence>
<dbReference type="InterPro" id="IPR001005">
    <property type="entry name" value="SANT/Myb"/>
</dbReference>
<accession>A0A4D9DCP1</accession>
<dbReference type="AlphaFoldDB" id="A0A4D9DCP1"/>
<gene>
    <name evidence="6" type="ORF">NSK_002517</name>
</gene>
<feature type="compositionally biased region" description="Gly residues" evidence="3">
    <location>
        <begin position="699"/>
        <end position="712"/>
    </location>
</feature>
<feature type="domain" description="HTH myb-type" evidence="5">
    <location>
        <begin position="37"/>
        <end position="94"/>
    </location>
</feature>
<reference evidence="6 7" key="1">
    <citation type="submission" date="2019-01" db="EMBL/GenBank/DDBJ databases">
        <title>Nuclear Genome Assembly of the Microalgal Biofuel strain Nannochloropsis salina CCMP1776.</title>
        <authorList>
            <person name="Hovde B."/>
        </authorList>
    </citation>
    <scope>NUCLEOTIDE SEQUENCE [LARGE SCALE GENOMIC DNA]</scope>
    <source>
        <strain evidence="6 7">CCMP1776</strain>
    </source>
</reference>
<evidence type="ECO:0000256" key="2">
    <source>
        <dbReference type="ARBA" id="ARBA00023125"/>
    </source>
</evidence>
<dbReference type="InterPro" id="IPR017930">
    <property type="entry name" value="Myb_dom"/>
</dbReference>
<feature type="domain" description="HTH myb-type" evidence="5">
    <location>
        <begin position="95"/>
        <end position="149"/>
    </location>
</feature>
<dbReference type="OrthoDB" id="2143914at2759"/>
<name>A0A4D9DCP1_9STRA</name>
<dbReference type="PANTHER" id="PTHR45614">
    <property type="entry name" value="MYB PROTEIN-RELATED"/>
    <property type="match status" value="1"/>
</dbReference>
<dbReference type="EMBL" id="SDOX01000009">
    <property type="protein sequence ID" value="TFJ86309.1"/>
    <property type="molecule type" value="Genomic_DNA"/>
</dbReference>
<dbReference type="GO" id="GO:0005634">
    <property type="term" value="C:nucleus"/>
    <property type="evidence" value="ECO:0007669"/>
    <property type="project" value="TreeGrafter"/>
</dbReference>
<dbReference type="Proteomes" id="UP000355283">
    <property type="component" value="Unassembled WGS sequence"/>
</dbReference>
<keyword evidence="1" id="KW-0677">Repeat</keyword>
<keyword evidence="7" id="KW-1185">Reference proteome</keyword>
<dbReference type="PANTHER" id="PTHR45614:SF274">
    <property type="entry name" value="MYB-LIKE DNA-BINDING PROTEIN"/>
    <property type="match status" value="1"/>
</dbReference>
<evidence type="ECO:0000313" key="7">
    <source>
        <dbReference type="Proteomes" id="UP000355283"/>
    </source>
</evidence>
<feature type="compositionally biased region" description="Low complexity" evidence="3">
    <location>
        <begin position="167"/>
        <end position="179"/>
    </location>
</feature>
<feature type="compositionally biased region" description="Polar residues" evidence="3">
    <location>
        <begin position="671"/>
        <end position="687"/>
    </location>
</feature>
<feature type="region of interest" description="Disordered" evidence="3">
    <location>
        <begin position="156"/>
        <end position="247"/>
    </location>
</feature>
<feature type="compositionally biased region" description="Low complexity" evidence="3">
    <location>
        <begin position="400"/>
        <end position="415"/>
    </location>
</feature>
<feature type="compositionally biased region" description="Low complexity" evidence="3">
    <location>
        <begin position="190"/>
        <end position="202"/>
    </location>
</feature>
<evidence type="ECO:0000256" key="3">
    <source>
        <dbReference type="SAM" id="MobiDB-lite"/>
    </source>
</evidence>
<dbReference type="SUPFAM" id="SSF46689">
    <property type="entry name" value="Homeodomain-like"/>
    <property type="match status" value="1"/>
</dbReference>
<feature type="domain" description="Myb-like" evidence="4">
    <location>
        <begin position="37"/>
        <end position="94"/>
    </location>
</feature>
<dbReference type="GO" id="GO:0000981">
    <property type="term" value="F:DNA-binding transcription factor activity, RNA polymerase II-specific"/>
    <property type="evidence" value="ECO:0007669"/>
    <property type="project" value="TreeGrafter"/>
</dbReference>
<feature type="region of interest" description="Disordered" evidence="3">
    <location>
        <begin position="1"/>
        <end position="34"/>
    </location>
</feature>
<evidence type="ECO:0000259" key="4">
    <source>
        <dbReference type="PROSITE" id="PS50090"/>
    </source>
</evidence>
<evidence type="ECO:0000256" key="1">
    <source>
        <dbReference type="ARBA" id="ARBA00022737"/>
    </source>
</evidence>
<dbReference type="InterPro" id="IPR050560">
    <property type="entry name" value="MYB_TF"/>
</dbReference>
<feature type="compositionally biased region" description="Gly residues" evidence="3">
    <location>
        <begin position="476"/>
        <end position="493"/>
    </location>
</feature>
<dbReference type="InterPro" id="IPR009057">
    <property type="entry name" value="Homeodomain-like_sf"/>
</dbReference>
<dbReference type="Gene3D" id="1.10.10.60">
    <property type="entry name" value="Homeodomain-like"/>
    <property type="match status" value="2"/>
</dbReference>
<dbReference type="Pfam" id="PF13921">
    <property type="entry name" value="Myb_DNA-bind_6"/>
    <property type="match status" value="1"/>
</dbReference>
<feature type="region of interest" description="Disordered" evidence="3">
    <location>
        <begin position="645"/>
        <end position="719"/>
    </location>
</feature>
<proteinExistence type="predicted"/>
<organism evidence="6 7">
    <name type="scientific">Nannochloropsis salina CCMP1776</name>
    <dbReference type="NCBI Taxonomy" id="1027361"/>
    <lineage>
        <taxon>Eukaryota</taxon>
        <taxon>Sar</taxon>
        <taxon>Stramenopiles</taxon>
        <taxon>Ochrophyta</taxon>
        <taxon>Eustigmatophyceae</taxon>
        <taxon>Eustigmatales</taxon>
        <taxon>Monodopsidaceae</taxon>
        <taxon>Microchloropsis</taxon>
        <taxon>Microchloropsis salina</taxon>
    </lineage>
</organism>
<feature type="region of interest" description="Disordered" evidence="3">
    <location>
        <begin position="400"/>
        <end position="496"/>
    </location>
</feature>
<dbReference type="FunFam" id="1.10.10.60:FF:000010">
    <property type="entry name" value="Transcriptional activator Myb isoform A"/>
    <property type="match status" value="1"/>
</dbReference>
<dbReference type="SMART" id="SM00717">
    <property type="entry name" value="SANT"/>
    <property type="match status" value="2"/>
</dbReference>
<dbReference type="CDD" id="cd00167">
    <property type="entry name" value="SANT"/>
    <property type="match status" value="2"/>
</dbReference>
<feature type="compositionally biased region" description="Polar residues" evidence="3">
    <location>
        <begin position="17"/>
        <end position="26"/>
    </location>
</feature>